<organism evidence="2 3">
    <name type="scientific">Aquirufa rosea</name>
    <dbReference type="NCBI Taxonomy" id="2509241"/>
    <lineage>
        <taxon>Bacteria</taxon>
        <taxon>Pseudomonadati</taxon>
        <taxon>Bacteroidota</taxon>
        <taxon>Cytophagia</taxon>
        <taxon>Cytophagales</taxon>
        <taxon>Flectobacillaceae</taxon>
        <taxon>Aquirufa</taxon>
    </lineage>
</organism>
<dbReference type="EMBL" id="SDHY01000001">
    <property type="protein sequence ID" value="RXK52532.1"/>
    <property type="molecule type" value="Genomic_DNA"/>
</dbReference>
<sequence length="245" mass="26944">MRKIIYLTALIAFTSFSFVTTAQTADEILAKHQDAMGGAENWSKVKSLVQQTKFTVQGIEIQSKASILVGKALRTEMEIMGNKMIQVIEGDNGWWIRPQMMGGSGEPEDMPSEMVKISKNQEAVGSLLLNAKMEGHKIDLVNKEKLDGADVFVFQVTKKNGDTGQVYVSASTYLILKVMAKVNMAGQIVDSEMRFSNYKKLEGLNFPFSIETASPMGGGMMQIDTTSIEINPTLDASIFAKPTKK</sequence>
<keyword evidence="2" id="KW-0449">Lipoprotein</keyword>
<evidence type="ECO:0000256" key="1">
    <source>
        <dbReference type="SAM" id="SignalP"/>
    </source>
</evidence>
<name>A0A4V1M5T5_9BACT</name>
<proteinExistence type="predicted"/>
<dbReference type="OrthoDB" id="128937at2"/>
<dbReference type="AlphaFoldDB" id="A0A4V1M5T5"/>
<dbReference type="Gene3D" id="2.50.20.10">
    <property type="entry name" value="Lipoprotein localisation LolA/LolB/LppX"/>
    <property type="match status" value="1"/>
</dbReference>
<protein>
    <submittedName>
        <fullName evidence="2">Outer membrane lipoprotein-sorting protein</fullName>
    </submittedName>
</protein>
<keyword evidence="1" id="KW-0732">Signal</keyword>
<dbReference type="RefSeq" id="WP_129025896.1">
    <property type="nucleotide sequence ID" value="NZ_SDHY01000001.1"/>
</dbReference>
<accession>A0A4V1M5T5</accession>
<comment type="caution">
    <text evidence="2">The sequence shown here is derived from an EMBL/GenBank/DDBJ whole genome shotgun (WGS) entry which is preliminary data.</text>
</comment>
<evidence type="ECO:0000313" key="3">
    <source>
        <dbReference type="Proteomes" id="UP000289455"/>
    </source>
</evidence>
<reference evidence="2 3" key="1">
    <citation type="submission" date="2019-01" db="EMBL/GenBank/DDBJ databases">
        <title>Cytophagaceae bacterium strain CAR-16.</title>
        <authorList>
            <person name="Chen W.-M."/>
        </authorList>
    </citation>
    <scope>NUCLEOTIDE SEQUENCE [LARGE SCALE GENOMIC DNA]</scope>
    <source>
        <strain evidence="2 3">CAR-16</strain>
    </source>
</reference>
<feature type="chain" id="PRO_5020210606" evidence="1">
    <location>
        <begin position="25"/>
        <end position="245"/>
    </location>
</feature>
<gene>
    <name evidence="2" type="ORF">ESB04_02455</name>
</gene>
<keyword evidence="3" id="KW-1185">Reference proteome</keyword>
<dbReference type="Proteomes" id="UP000289455">
    <property type="component" value="Unassembled WGS sequence"/>
</dbReference>
<evidence type="ECO:0000313" key="2">
    <source>
        <dbReference type="EMBL" id="RXK52532.1"/>
    </source>
</evidence>
<feature type="signal peptide" evidence="1">
    <location>
        <begin position="1"/>
        <end position="24"/>
    </location>
</feature>